<evidence type="ECO:0000256" key="9">
    <source>
        <dbReference type="ARBA" id="ARBA00023329"/>
    </source>
</evidence>
<feature type="domain" description="AP-3 complex subunit beta C-terminal" evidence="13">
    <location>
        <begin position="815"/>
        <end position="968"/>
    </location>
</feature>
<comment type="similarity">
    <text evidence="3 11">Belongs to the adaptor complexes large subunit family.</text>
</comment>
<dbReference type="InterPro" id="IPR011989">
    <property type="entry name" value="ARM-like"/>
</dbReference>
<comment type="function">
    <text evidence="10">Subunit of non-clathrin- and clathrin-associated adaptor protein complex 3 (AP-3) that plays a role in protein sorting in the late-Golgi/trans-Golgi network (TGN) and/or endosomes. The AP complexes mediate both the recruitment of clathrin to membranes and the recognition of sorting signals within the cytosolic tails of transmembrane cargo molecules. AP-3 appears to be involved in the sorting of a subset of transmembrane proteins targeted to lysosomes and lysosome-related organelles. In concert with the BLOC-1 complex, AP-3 is required to target cargos into vesicles assembled at cell bodies for delivery into neurites and nerve terminals.</text>
</comment>
<evidence type="ECO:0000259" key="13">
    <source>
        <dbReference type="SMART" id="SM01355"/>
    </source>
</evidence>
<evidence type="ECO:0000256" key="5">
    <source>
        <dbReference type="ARBA" id="ARBA00022553"/>
    </source>
</evidence>
<dbReference type="PIRSF" id="PIRSF037096">
    <property type="entry name" value="AP3_complex_beta"/>
    <property type="match status" value="1"/>
</dbReference>
<dbReference type="GO" id="GO:0012505">
    <property type="term" value="C:endomembrane system"/>
    <property type="evidence" value="ECO:0007669"/>
    <property type="project" value="UniProtKB-SubCell"/>
</dbReference>
<dbReference type="Pfam" id="PF24080">
    <property type="entry name" value="AP3B1_C_2"/>
    <property type="match status" value="1"/>
</dbReference>
<dbReference type="InterPro" id="IPR056314">
    <property type="entry name" value="AP3B1/2_C"/>
</dbReference>
<evidence type="ECO:0000256" key="2">
    <source>
        <dbReference type="ARBA" id="ARBA00004555"/>
    </source>
</evidence>
<dbReference type="PANTHER" id="PTHR11134">
    <property type="entry name" value="ADAPTOR COMPLEX SUBUNIT BETA FAMILY MEMBER"/>
    <property type="match status" value="1"/>
</dbReference>
<dbReference type="InterPro" id="IPR026739">
    <property type="entry name" value="AP_beta"/>
</dbReference>
<evidence type="ECO:0000256" key="1">
    <source>
        <dbReference type="ARBA" id="ARBA00004145"/>
    </source>
</evidence>
<sequence>MFPQFVSTGDSLTKASSAVFRIGTDAHLYDDPDDVSIAPLLDSRFDSEKCEALKRLLALIAQGIDVSNFFPQVVKNVATQSIEVKKLVYLYLLHYADKRPNEALLSINCFQKDLSDPNPLVRAWALRAMAGIHLHVIAPLVQVAVTKCARDPSVYVRKCAANALPKLHDLHLEDNASTLEEIVGTLLSDHSPGVVGAAAAAFNYICPGSLTLIGRNYRRLCETLPDVEEWGQIILIGILLRYVVARGKLSDSTIFSSNAHKVSHSEEDDADEHIASTDRFESAQDRHYAAELLTSLSRCYIEGPDEYISRSSYLGGDAVALNSANFTSNNNDDDVKLLLLCTSPLFWSHNSAVVLAAAGVHWILAPREQVGRIVKPLLFLLRSFNASKYVVLCNIQVFAKAMPDLFSPHYEDFFICSSDSYQIKAIKLDILSTIATDSSIQHIFQEFQDYIKDPDRRFAADTVAAIGLCAQRLPSVAQTCLEGLLSLIRQENLNCDLGVMEGEEYVLAQAVMSLKAIIKLDPASHEKVIIQLARSLDSIKMPSARAMIIWIAGQYNSVGKTISRMLVPILKYLARCFTSEAVETKHQILTTIVKVLLYAQVEDPLIVQKILCYVLQLAKCDKNYDIRDRARFLDKLLSGHINSEGLKNGVLHPQQDEDLKHMLVESIFHTKAKSAVSVQIDFRFYLPGSLSQIVLHAAPGYEPLPKPGSLPVDAVDENIPGLKAKGVETTSTEPSGTNGPDSLSGSLDGETGSSYTSGYSSNGSHENEETGSSGEVDEDAGLLIQFSDVNNNKQSDRSLETSHAPLCSDLGSLMSEKALESWLDGEPSSLGPSSSKRSSSGASFARISTKDICSKVIPKTNVLLDPTNGNGLKVNYSFSPETSNASPSLVRVEICLENCSTEPLTAITLIDDESNQSPESIGHTPEAVDSSSNPRAAPIVIPTEEIASLLPGETMRRVIQVRFHHHLLPVKLAICCNGKKLPVKLRPDIGYFVKPLNVDIDAFVSQESKLRGMFECVRSCTFIMHLQDPSDTDDNILLVCRSVASKVLCNANLFLVSVDMPVTASFNDASGLCLRFSGEIISSLIPCLITLTVEGKCSEPLNIAAKVNCEETIFGLNLLNRIVASLS</sequence>
<feature type="region of interest" description="Disordered" evidence="12">
    <location>
        <begin position="723"/>
        <end position="775"/>
    </location>
</feature>
<keyword evidence="9" id="KW-0968">Cytoplasmic vesicle</keyword>
<evidence type="ECO:0000256" key="6">
    <source>
        <dbReference type="ARBA" id="ARBA00022927"/>
    </source>
</evidence>
<dbReference type="InterPro" id="IPR002553">
    <property type="entry name" value="Clathrin/coatomer_adapt-like_N"/>
</dbReference>
<feature type="region of interest" description="Disordered" evidence="12">
    <location>
        <begin position="823"/>
        <end position="842"/>
    </location>
</feature>
<name>A0AAP0PXV3_9MAGN</name>
<dbReference type="GO" id="GO:0016192">
    <property type="term" value="P:vesicle-mediated transport"/>
    <property type="evidence" value="ECO:0007669"/>
    <property type="project" value="InterPro"/>
</dbReference>
<dbReference type="SMART" id="SM01355">
    <property type="entry name" value="AP3B1_C"/>
    <property type="match status" value="1"/>
</dbReference>
<keyword evidence="4 11" id="KW-0813">Transport</keyword>
<evidence type="ECO:0000256" key="12">
    <source>
        <dbReference type="SAM" id="MobiDB-lite"/>
    </source>
</evidence>
<dbReference type="GO" id="GO:0006886">
    <property type="term" value="P:intracellular protein transport"/>
    <property type="evidence" value="ECO:0007669"/>
    <property type="project" value="InterPro"/>
</dbReference>
<comment type="caution">
    <text evidence="14">The sequence shown here is derived from an EMBL/GenBank/DDBJ whole genome shotgun (WGS) entry which is preliminary data.</text>
</comment>
<evidence type="ECO:0000256" key="4">
    <source>
        <dbReference type="ARBA" id="ARBA00022448"/>
    </source>
</evidence>
<evidence type="ECO:0000256" key="7">
    <source>
        <dbReference type="ARBA" id="ARBA00023034"/>
    </source>
</evidence>
<dbReference type="SUPFAM" id="SSF48371">
    <property type="entry name" value="ARM repeat"/>
    <property type="match status" value="1"/>
</dbReference>
<reference evidence="14 15" key="1">
    <citation type="submission" date="2024-01" db="EMBL/GenBank/DDBJ databases">
        <title>Genome assemblies of Stephania.</title>
        <authorList>
            <person name="Yang L."/>
        </authorList>
    </citation>
    <scope>NUCLEOTIDE SEQUENCE [LARGE SCALE GENOMIC DNA]</scope>
    <source>
        <strain evidence="14">JXDWG</strain>
        <tissue evidence="14">Leaf</tissue>
    </source>
</reference>
<gene>
    <name evidence="14" type="ORF">Scep_003245</name>
</gene>
<dbReference type="InterPro" id="IPR026740">
    <property type="entry name" value="AP3_beta"/>
</dbReference>
<comment type="subcellular location">
    <subcellularLocation>
        <location evidence="1">Cytoplasmic vesicle</location>
        <location evidence="1">Clathrin-coated vesicle membrane</location>
        <topology evidence="1">Peripheral membrane protein</topology>
        <orientation evidence="1">Cytoplasmic side</orientation>
    </subcellularLocation>
    <subcellularLocation>
        <location evidence="2">Golgi apparatus</location>
    </subcellularLocation>
</comment>
<feature type="region of interest" description="Disordered" evidence="12">
    <location>
        <begin position="914"/>
        <end position="935"/>
    </location>
</feature>
<keyword evidence="7" id="KW-0333">Golgi apparatus</keyword>
<keyword evidence="6 11" id="KW-0653">Protein transport</keyword>
<feature type="compositionally biased region" description="Low complexity" evidence="12">
    <location>
        <begin position="827"/>
        <end position="842"/>
    </location>
</feature>
<keyword evidence="5" id="KW-0597">Phosphoprotein</keyword>
<feature type="compositionally biased region" description="Polar residues" evidence="12">
    <location>
        <begin position="728"/>
        <end position="745"/>
    </location>
</feature>
<feature type="compositionally biased region" description="Low complexity" evidence="12">
    <location>
        <begin position="751"/>
        <end position="764"/>
    </location>
</feature>
<evidence type="ECO:0000256" key="3">
    <source>
        <dbReference type="ARBA" id="ARBA00006613"/>
    </source>
</evidence>
<dbReference type="Proteomes" id="UP001419268">
    <property type="component" value="Unassembled WGS sequence"/>
</dbReference>
<evidence type="ECO:0000313" key="15">
    <source>
        <dbReference type="Proteomes" id="UP001419268"/>
    </source>
</evidence>
<evidence type="ECO:0000256" key="11">
    <source>
        <dbReference type="PIRNR" id="PIRNR037096"/>
    </source>
</evidence>
<evidence type="ECO:0000256" key="10">
    <source>
        <dbReference type="ARBA" id="ARBA00023570"/>
    </source>
</evidence>
<dbReference type="AlphaFoldDB" id="A0AAP0PXV3"/>
<proteinExistence type="inferred from homology"/>
<protein>
    <recommendedName>
        <fullName evidence="11">AP-3 complex subunit beta</fullName>
    </recommendedName>
</protein>
<keyword evidence="15" id="KW-1185">Reference proteome</keyword>
<accession>A0AAP0PXV3</accession>
<dbReference type="InterPro" id="IPR029390">
    <property type="entry name" value="AP3B_C"/>
</dbReference>
<organism evidence="14 15">
    <name type="scientific">Stephania cephalantha</name>
    <dbReference type="NCBI Taxonomy" id="152367"/>
    <lineage>
        <taxon>Eukaryota</taxon>
        <taxon>Viridiplantae</taxon>
        <taxon>Streptophyta</taxon>
        <taxon>Embryophyta</taxon>
        <taxon>Tracheophyta</taxon>
        <taxon>Spermatophyta</taxon>
        <taxon>Magnoliopsida</taxon>
        <taxon>Ranunculales</taxon>
        <taxon>Menispermaceae</taxon>
        <taxon>Menispermoideae</taxon>
        <taxon>Cissampelideae</taxon>
        <taxon>Stephania</taxon>
    </lineage>
</organism>
<dbReference type="Pfam" id="PF01602">
    <property type="entry name" value="Adaptin_N"/>
    <property type="match status" value="1"/>
</dbReference>
<dbReference type="GO" id="GO:0030123">
    <property type="term" value="C:AP-3 adaptor complex"/>
    <property type="evidence" value="ECO:0007669"/>
    <property type="project" value="UniProtKB-UniRule"/>
</dbReference>
<keyword evidence="8 11" id="KW-0472">Membrane</keyword>
<dbReference type="Pfam" id="PF14796">
    <property type="entry name" value="AP3B1_C"/>
    <property type="match status" value="1"/>
</dbReference>
<dbReference type="Gene3D" id="1.25.10.10">
    <property type="entry name" value="Leucine-rich Repeat Variant"/>
    <property type="match status" value="1"/>
</dbReference>
<dbReference type="InterPro" id="IPR016024">
    <property type="entry name" value="ARM-type_fold"/>
</dbReference>
<evidence type="ECO:0000256" key="8">
    <source>
        <dbReference type="ARBA" id="ARBA00023136"/>
    </source>
</evidence>
<evidence type="ECO:0000313" key="14">
    <source>
        <dbReference type="EMBL" id="KAK9156671.1"/>
    </source>
</evidence>
<dbReference type="EMBL" id="JBBNAG010000002">
    <property type="protein sequence ID" value="KAK9156671.1"/>
    <property type="molecule type" value="Genomic_DNA"/>
</dbReference>